<evidence type="ECO:0000313" key="7">
    <source>
        <dbReference type="EMBL" id="RCW71383.1"/>
    </source>
</evidence>
<gene>
    <name evidence="7" type="ORF">DES41_104202</name>
</gene>
<evidence type="ECO:0000259" key="5">
    <source>
        <dbReference type="Pfam" id="PF25954"/>
    </source>
</evidence>
<comment type="caution">
    <text evidence="7">The sequence shown here is derived from an EMBL/GenBank/DDBJ whole genome shotgun (WGS) entry which is preliminary data.</text>
</comment>
<feature type="coiled-coil region" evidence="2">
    <location>
        <begin position="119"/>
        <end position="153"/>
    </location>
</feature>
<dbReference type="SUPFAM" id="SSF111369">
    <property type="entry name" value="HlyD-like secretion proteins"/>
    <property type="match status" value="1"/>
</dbReference>
<proteinExistence type="inferred from homology"/>
<dbReference type="PANTHER" id="PTHR30469:SF15">
    <property type="entry name" value="HLYD FAMILY OF SECRETION PROTEINS"/>
    <property type="match status" value="1"/>
</dbReference>
<dbReference type="InterPro" id="IPR058647">
    <property type="entry name" value="BSH_CzcB-like"/>
</dbReference>
<sequence>MTRNLHLMGLLAAAWAAHPCVLAAEFNCLIEPRKVVELRSPSTGVVDRVDAERGQLVRAGQVLVSLDSGLERAALDIARHRATMEGAVKTGESRLAFASQKFQRRDELLSQKYVSQQDHDESRTEMRLAQSELQDARDNRRLAELDVRRNEEQIRLRTIRSPVTGVVVDRNVHVGELADPGEQRKPLLRIAEISTLYVEAVLPAEAYAHVRVGQQGTVRAELPVKVNAAATVRVVDKVLDAASGTFGVRLELPNPQTEIPAGIACRVDLPDVPASPARREQRRFDPSKG</sequence>
<keyword evidence="2" id="KW-0175">Coiled coil</keyword>
<reference evidence="7 8" key="1">
    <citation type="submission" date="2018-07" db="EMBL/GenBank/DDBJ databases">
        <title>Genomic Encyclopedia of Type Strains, Phase IV (KMG-IV): sequencing the most valuable type-strain genomes for metagenomic binning, comparative biology and taxonomic classification.</title>
        <authorList>
            <person name="Goeker M."/>
        </authorList>
    </citation>
    <scope>NUCLEOTIDE SEQUENCE [LARGE SCALE GENOMIC DNA]</scope>
    <source>
        <strain evidence="7 8">DSM 21634</strain>
    </source>
</reference>
<dbReference type="AlphaFoldDB" id="A0A368XTU7"/>
<evidence type="ECO:0000256" key="2">
    <source>
        <dbReference type="SAM" id="Coils"/>
    </source>
</evidence>
<dbReference type="InterPro" id="IPR058792">
    <property type="entry name" value="Beta-barrel_RND_2"/>
</dbReference>
<evidence type="ECO:0000256" key="1">
    <source>
        <dbReference type="ARBA" id="ARBA00009477"/>
    </source>
</evidence>
<feature type="region of interest" description="Disordered" evidence="3">
    <location>
        <begin position="270"/>
        <end position="289"/>
    </location>
</feature>
<dbReference type="RefSeq" id="WP_170168192.1">
    <property type="nucleotide sequence ID" value="NZ_QPJK01000004.1"/>
</dbReference>
<organism evidence="7 8">
    <name type="scientific">Pseudorhodoferax soli</name>
    <dbReference type="NCBI Taxonomy" id="545864"/>
    <lineage>
        <taxon>Bacteria</taxon>
        <taxon>Pseudomonadati</taxon>
        <taxon>Pseudomonadota</taxon>
        <taxon>Betaproteobacteria</taxon>
        <taxon>Burkholderiales</taxon>
        <taxon>Comamonadaceae</taxon>
    </lineage>
</organism>
<dbReference type="Gene3D" id="2.40.30.170">
    <property type="match status" value="1"/>
</dbReference>
<feature type="compositionally biased region" description="Basic and acidic residues" evidence="3">
    <location>
        <begin position="277"/>
        <end position="289"/>
    </location>
</feature>
<feature type="domain" description="CusB-like beta-barrel" evidence="5">
    <location>
        <begin position="197"/>
        <end position="269"/>
    </location>
</feature>
<dbReference type="EMBL" id="QPJK01000004">
    <property type="protein sequence ID" value="RCW71383.1"/>
    <property type="molecule type" value="Genomic_DNA"/>
</dbReference>
<keyword evidence="4" id="KW-0732">Signal</keyword>
<dbReference type="Proteomes" id="UP000252884">
    <property type="component" value="Unassembled WGS sequence"/>
</dbReference>
<evidence type="ECO:0000256" key="3">
    <source>
        <dbReference type="SAM" id="MobiDB-lite"/>
    </source>
</evidence>
<accession>A0A368XTU7</accession>
<dbReference type="Pfam" id="PF25973">
    <property type="entry name" value="BSH_CzcB"/>
    <property type="match status" value="1"/>
</dbReference>
<dbReference type="InterPro" id="IPR006143">
    <property type="entry name" value="RND_pump_MFP"/>
</dbReference>
<evidence type="ECO:0000313" key="8">
    <source>
        <dbReference type="Proteomes" id="UP000252884"/>
    </source>
</evidence>
<feature type="chain" id="PRO_5016587194" evidence="4">
    <location>
        <begin position="24"/>
        <end position="289"/>
    </location>
</feature>
<dbReference type="Gene3D" id="1.10.287.470">
    <property type="entry name" value="Helix hairpin bin"/>
    <property type="match status" value="1"/>
</dbReference>
<keyword evidence="8" id="KW-1185">Reference proteome</keyword>
<feature type="signal peptide" evidence="4">
    <location>
        <begin position="1"/>
        <end position="23"/>
    </location>
</feature>
<dbReference type="GO" id="GO:1990281">
    <property type="term" value="C:efflux pump complex"/>
    <property type="evidence" value="ECO:0007669"/>
    <property type="project" value="TreeGrafter"/>
</dbReference>
<dbReference type="NCBIfam" id="TIGR01730">
    <property type="entry name" value="RND_mfp"/>
    <property type="match status" value="1"/>
</dbReference>
<dbReference type="Pfam" id="PF25954">
    <property type="entry name" value="Beta-barrel_RND_2"/>
    <property type="match status" value="1"/>
</dbReference>
<name>A0A368XTU7_9BURK</name>
<protein>
    <submittedName>
        <fullName evidence="7">RND family efflux transporter MFP subunit</fullName>
    </submittedName>
</protein>
<evidence type="ECO:0000256" key="4">
    <source>
        <dbReference type="SAM" id="SignalP"/>
    </source>
</evidence>
<dbReference type="GO" id="GO:0015562">
    <property type="term" value="F:efflux transmembrane transporter activity"/>
    <property type="evidence" value="ECO:0007669"/>
    <property type="project" value="TreeGrafter"/>
</dbReference>
<evidence type="ECO:0000259" key="6">
    <source>
        <dbReference type="Pfam" id="PF25973"/>
    </source>
</evidence>
<comment type="similarity">
    <text evidence="1">Belongs to the membrane fusion protein (MFP) (TC 8.A.1) family.</text>
</comment>
<dbReference type="Gene3D" id="2.40.50.100">
    <property type="match status" value="1"/>
</dbReference>
<dbReference type="PANTHER" id="PTHR30469">
    <property type="entry name" value="MULTIDRUG RESISTANCE PROTEIN MDTA"/>
    <property type="match status" value="1"/>
</dbReference>
<feature type="domain" description="CzcB-like barrel-sandwich hybrid" evidence="6">
    <location>
        <begin position="39"/>
        <end position="178"/>
    </location>
</feature>